<feature type="compositionally biased region" description="Acidic residues" evidence="4">
    <location>
        <begin position="84"/>
        <end position="119"/>
    </location>
</feature>
<sequence length="361" mass="40502">MLYLRDSGDGLFAAGKRPREWSMAPAEPFRLVENGIWQKERAHRLSRWSTVPQAQAAGAAPSLQGSRQNLDLDEEDDFIDDILEEEDDGDEDEYLDDDDDSEDGDFDDEDLFDADDAAEESSSRAEEQPTASTSSRQPPMQQALGFEKRRTKRNYVPDQDDEDFMAESWTAEDQFLHKKYLVNFGRFTSEKWLPLHTAAACGQVSNIRYLVQQGVDIDGLDRDGFTPLHKAVMNVRDAAVRQLLRLGAKALLVDQDGASLLHYACQAGNVPICKMLIRAKVPINQKDDDGWTPLHVAAQSGQRTTIRTLLMNGADPKARNRDNLTAYDLLKAYGQGFGYAPAKKLLAKPPNRRDLLTGRVR</sequence>
<organism evidence="5 6">
    <name type="scientific">Klebsormidium nitens</name>
    <name type="common">Green alga</name>
    <name type="synonym">Ulothrix nitens</name>
    <dbReference type="NCBI Taxonomy" id="105231"/>
    <lineage>
        <taxon>Eukaryota</taxon>
        <taxon>Viridiplantae</taxon>
        <taxon>Streptophyta</taxon>
        <taxon>Klebsormidiophyceae</taxon>
        <taxon>Klebsormidiales</taxon>
        <taxon>Klebsormidiaceae</taxon>
        <taxon>Klebsormidium</taxon>
    </lineage>
</organism>
<dbReference type="EMBL" id="DF236950">
    <property type="protein sequence ID" value="GAQ77609.1"/>
    <property type="molecule type" value="Genomic_DNA"/>
</dbReference>
<feature type="compositionally biased region" description="Polar residues" evidence="4">
    <location>
        <begin position="129"/>
        <end position="140"/>
    </location>
</feature>
<dbReference type="PROSITE" id="PS50297">
    <property type="entry name" value="ANK_REP_REGION"/>
    <property type="match status" value="4"/>
</dbReference>
<dbReference type="STRING" id="105231.A0A0U9HHS8"/>
<evidence type="ECO:0000256" key="4">
    <source>
        <dbReference type="SAM" id="MobiDB-lite"/>
    </source>
</evidence>
<evidence type="ECO:0000256" key="1">
    <source>
        <dbReference type="ARBA" id="ARBA00022737"/>
    </source>
</evidence>
<dbReference type="Proteomes" id="UP000054558">
    <property type="component" value="Unassembled WGS sequence"/>
</dbReference>
<dbReference type="SUPFAM" id="SSF48403">
    <property type="entry name" value="Ankyrin repeat"/>
    <property type="match status" value="1"/>
</dbReference>
<dbReference type="OMA" id="KISTTKW"/>
<evidence type="ECO:0000256" key="2">
    <source>
        <dbReference type="ARBA" id="ARBA00023043"/>
    </source>
</evidence>
<keyword evidence="6" id="KW-1185">Reference proteome</keyword>
<dbReference type="Pfam" id="PF12796">
    <property type="entry name" value="Ank_2"/>
    <property type="match status" value="1"/>
</dbReference>
<keyword evidence="1" id="KW-0677">Repeat</keyword>
<evidence type="ECO:0000256" key="3">
    <source>
        <dbReference type="PROSITE-ProRule" id="PRU00023"/>
    </source>
</evidence>
<dbReference type="InterPro" id="IPR002110">
    <property type="entry name" value="Ankyrin_rpt"/>
</dbReference>
<name>A0A0U9HHS8_KLENI</name>
<dbReference type="PANTHER" id="PTHR24198">
    <property type="entry name" value="ANKYRIN REPEAT AND PROTEIN KINASE DOMAIN-CONTAINING PROTEIN"/>
    <property type="match status" value="1"/>
</dbReference>
<dbReference type="SMART" id="SM00248">
    <property type="entry name" value="ANK"/>
    <property type="match status" value="4"/>
</dbReference>
<gene>
    <name evidence="5" type="ORF">KFL_000010580</name>
</gene>
<dbReference type="PROSITE" id="PS50088">
    <property type="entry name" value="ANK_REPEAT"/>
    <property type="match status" value="4"/>
</dbReference>
<proteinExistence type="predicted"/>
<accession>A0A0U9HHS8</accession>
<feature type="region of interest" description="Disordered" evidence="4">
    <location>
        <begin position="84"/>
        <end position="159"/>
    </location>
</feature>
<protein>
    <submittedName>
        <fullName evidence="5">Ankyrin repeat domain-containing protein</fullName>
    </submittedName>
</protein>
<evidence type="ECO:0000313" key="5">
    <source>
        <dbReference type="EMBL" id="GAQ77609.1"/>
    </source>
</evidence>
<dbReference type="Pfam" id="PF13637">
    <property type="entry name" value="Ank_4"/>
    <property type="match status" value="1"/>
</dbReference>
<dbReference type="InterPro" id="IPR036770">
    <property type="entry name" value="Ankyrin_rpt-contain_sf"/>
</dbReference>
<feature type="repeat" description="ANK" evidence="3">
    <location>
        <begin position="190"/>
        <end position="222"/>
    </location>
</feature>
<dbReference type="OrthoDB" id="1577640at2759"/>
<reference evidence="5 6" key="1">
    <citation type="journal article" date="2014" name="Nat. Commun.">
        <title>Klebsormidium flaccidum genome reveals primary factors for plant terrestrial adaptation.</title>
        <authorList>
            <person name="Hori K."/>
            <person name="Maruyama F."/>
            <person name="Fujisawa T."/>
            <person name="Togashi T."/>
            <person name="Yamamoto N."/>
            <person name="Seo M."/>
            <person name="Sato S."/>
            <person name="Yamada T."/>
            <person name="Mori H."/>
            <person name="Tajima N."/>
            <person name="Moriyama T."/>
            <person name="Ikeuchi M."/>
            <person name="Watanabe M."/>
            <person name="Wada H."/>
            <person name="Kobayashi K."/>
            <person name="Saito M."/>
            <person name="Masuda T."/>
            <person name="Sasaki-Sekimoto Y."/>
            <person name="Mashiguchi K."/>
            <person name="Awai K."/>
            <person name="Shimojima M."/>
            <person name="Masuda S."/>
            <person name="Iwai M."/>
            <person name="Nobusawa T."/>
            <person name="Narise T."/>
            <person name="Kondo S."/>
            <person name="Saito H."/>
            <person name="Sato R."/>
            <person name="Murakawa M."/>
            <person name="Ihara Y."/>
            <person name="Oshima-Yamada Y."/>
            <person name="Ohtaka K."/>
            <person name="Satoh M."/>
            <person name="Sonobe K."/>
            <person name="Ishii M."/>
            <person name="Ohtani R."/>
            <person name="Kanamori-Sato M."/>
            <person name="Honoki R."/>
            <person name="Miyazaki D."/>
            <person name="Mochizuki H."/>
            <person name="Umetsu J."/>
            <person name="Higashi K."/>
            <person name="Shibata D."/>
            <person name="Kamiya Y."/>
            <person name="Sato N."/>
            <person name="Nakamura Y."/>
            <person name="Tabata S."/>
            <person name="Ida S."/>
            <person name="Kurokawa K."/>
            <person name="Ohta H."/>
        </authorList>
    </citation>
    <scope>NUCLEOTIDE SEQUENCE [LARGE SCALE GENOMIC DNA]</scope>
    <source>
        <strain evidence="5 6">NIES-2285</strain>
    </source>
</reference>
<dbReference type="PANTHER" id="PTHR24198:SF165">
    <property type="entry name" value="ANKYRIN REPEAT-CONTAINING PROTEIN-RELATED"/>
    <property type="match status" value="1"/>
</dbReference>
<feature type="repeat" description="ANK" evidence="3">
    <location>
        <begin position="223"/>
        <end position="255"/>
    </location>
</feature>
<keyword evidence="2 3" id="KW-0040">ANK repeat</keyword>
<feature type="repeat" description="ANK" evidence="3">
    <location>
        <begin position="289"/>
        <end position="321"/>
    </location>
</feature>
<evidence type="ECO:0000313" key="6">
    <source>
        <dbReference type="Proteomes" id="UP000054558"/>
    </source>
</evidence>
<dbReference type="AlphaFoldDB" id="A0A0U9HHS8"/>
<feature type="repeat" description="ANK" evidence="3">
    <location>
        <begin position="256"/>
        <end position="288"/>
    </location>
</feature>
<dbReference type="Gene3D" id="1.25.40.20">
    <property type="entry name" value="Ankyrin repeat-containing domain"/>
    <property type="match status" value="2"/>
</dbReference>
<feature type="region of interest" description="Disordered" evidence="4">
    <location>
        <begin position="45"/>
        <end position="70"/>
    </location>
</feature>